<feature type="domain" description="HTH cro/C1-type" evidence="1">
    <location>
        <begin position="73"/>
        <end position="105"/>
    </location>
</feature>
<dbReference type="SMART" id="SM00530">
    <property type="entry name" value="HTH_XRE"/>
    <property type="match status" value="1"/>
</dbReference>
<evidence type="ECO:0000259" key="1">
    <source>
        <dbReference type="PROSITE" id="PS50943"/>
    </source>
</evidence>
<reference evidence="2" key="2">
    <citation type="submission" date="2023-01" db="EMBL/GenBank/DDBJ databases">
        <title>Draft genome sequence of Maritalea porphyrae strain NBRC 107169.</title>
        <authorList>
            <person name="Sun Q."/>
            <person name="Mori K."/>
        </authorList>
    </citation>
    <scope>NUCLEOTIDE SEQUENCE</scope>
    <source>
        <strain evidence="2">NBRC 107169</strain>
    </source>
</reference>
<dbReference type="InterPro" id="IPR010982">
    <property type="entry name" value="Lambda_DNA-bd_dom_sf"/>
</dbReference>
<dbReference type="Gene3D" id="1.10.260.40">
    <property type="entry name" value="lambda repressor-like DNA-binding domains"/>
    <property type="match status" value="1"/>
</dbReference>
<gene>
    <name evidence="2" type="ORF">GCM10007879_01200</name>
</gene>
<dbReference type="RefSeq" id="WP_284360971.1">
    <property type="nucleotide sequence ID" value="NZ_BSNI01000001.1"/>
</dbReference>
<accession>A0ABQ5ULF4</accession>
<dbReference type="CDD" id="cd00093">
    <property type="entry name" value="HTH_XRE"/>
    <property type="match status" value="1"/>
</dbReference>
<comment type="caution">
    <text evidence="2">The sequence shown here is derived from an EMBL/GenBank/DDBJ whole genome shotgun (WGS) entry which is preliminary data.</text>
</comment>
<keyword evidence="3" id="KW-1185">Reference proteome</keyword>
<evidence type="ECO:0000313" key="3">
    <source>
        <dbReference type="Proteomes" id="UP001161405"/>
    </source>
</evidence>
<evidence type="ECO:0000313" key="2">
    <source>
        <dbReference type="EMBL" id="GLQ15871.1"/>
    </source>
</evidence>
<proteinExistence type="predicted"/>
<protein>
    <recommendedName>
        <fullName evidence="1">HTH cro/C1-type domain-containing protein</fullName>
    </recommendedName>
</protein>
<name>A0ABQ5ULF4_9HYPH</name>
<dbReference type="PROSITE" id="PS50943">
    <property type="entry name" value="HTH_CROC1"/>
    <property type="match status" value="1"/>
</dbReference>
<dbReference type="Pfam" id="PF01381">
    <property type="entry name" value="HTH_3"/>
    <property type="match status" value="1"/>
</dbReference>
<reference evidence="2" key="1">
    <citation type="journal article" date="2014" name="Int. J. Syst. Evol. Microbiol.">
        <title>Complete genome of a new Firmicutes species belonging to the dominant human colonic microbiota ('Ruminococcus bicirculans') reveals two chromosomes and a selective capacity to utilize plant glucans.</title>
        <authorList>
            <consortium name="NISC Comparative Sequencing Program"/>
            <person name="Wegmann U."/>
            <person name="Louis P."/>
            <person name="Goesmann A."/>
            <person name="Henrissat B."/>
            <person name="Duncan S.H."/>
            <person name="Flint H.J."/>
        </authorList>
    </citation>
    <scope>NUCLEOTIDE SEQUENCE</scope>
    <source>
        <strain evidence="2">NBRC 107169</strain>
    </source>
</reference>
<sequence>MNKQQFYHNGTGKSAETYHYKECGLENIYLSNGFIFDEFEGEQVVAVKDIDALHEAIGLHIVLERKVPSGKELRFLRAELDMTQAELATMLNVSSQSVARWEKEECEVNGGAVLALKLLFALKALPEDVKDKLVAGLVDRLDALSKADESDQEAFVLTYSNDNWFDQLIAA</sequence>
<dbReference type="Proteomes" id="UP001161405">
    <property type="component" value="Unassembled WGS sequence"/>
</dbReference>
<dbReference type="SUPFAM" id="SSF47413">
    <property type="entry name" value="lambda repressor-like DNA-binding domains"/>
    <property type="match status" value="1"/>
</dbReference>
<dbReference type="InterPro" id="IPR001387">
    <property type="entry name" value="Cro/C1-type_HTH"/>
</dbReference>
<dbReference type="EMBL" id="BSNI01000001">
    <property type="protein sequence ID" value="GLQ15871.1"/>
    <property type="molecule type" value="Genomic_DNA"/>
</dbReference>
<organism evidence="2 3">
    <name type="scientific">Maritalea porphyrae</name>
    <dbReference type="NCBI Taxonomy" id="880732"/>
    <lineage>
        <taxon>Bacteria</taxon>
        <taxon>Pseudomonadati</taxon>
        <taxon>Pseudomonadota</taxon>
        <taxon>Alphaproteobacteria</taxon>
        <taxon>Hyphomicrobiales</taxon>
        <taxon>Devosiaceae</taxon>
        <taxon>Maritalea</taxon>
    </lineage>
</organism>